<feature type="compositionally biased region" description="Basic residues" evidence="1">
    <location>
        <begin position="83"/>
        <end position="97"/>
    </location>
</feature>
<dbReference type="AlphaFoldDB" id="A0A926DUL2"/>
<evidence type="ECO:0000313" key="2">
    <source>
        <dbReference type="EMBL" id="MBC8544376.1"/>
    </source>
</evidence>
<protein>
    <submittedName>
        <fullName evidence="2">Uncharacterized protein</fullName>
    </submittedName>
</protein>
<gene>
    <name evidence="2" type="ORF">H8730_12590</name>
</gene>
<keyword evidence="3" id="KW-1185">Reference proteome</keyword>
<feature type="region of interest" description="Disordered" evidence="1">
    <location>
        <begin position="30"/>
        <end position="105"/>
    </location>
</feature>
<name>A0A926DUL2_9FIRM</name>
<evidence type="ECO:0000256" key="1">
    <source>
        <dbReference type="SAM" id="MobiDB-lite"/>
    </source>
</evidence>
<dbReference type="RefSeq" id="WP_249289882.1">
    <property type="nucleotide sequence ID" value="NZ_JACRSQ010000020.1"/>
</dbReference>
<sequence length="105" mass="11979">MHAGKMKNDSGQRAHGGIFPAASFETILPAEKQNNKCTPAWRRTTAASGHTETNSTPSQSKRSCRRRNRTINARRRGEERHRPAGTRRHILRRHRRNDRAGRETG</sequence>
<dbReference type="Proteomes" id="UP000657006">
    <property type="component" value="Unassembled WGS sequence"/>
</dbReference>
<proteinExistence type="predicted"/>
<feature type="compositionally biased region" description="Polar residues" evidence="1">
    <location>
        <begin position="45"/>
        <end position="61"/>
    </location>
</feature>
<organism evidence="2 3">
    <name type="scientific">Bianquea renquensis</name>
    <dbReference type="NCBI Taxonomy" id="2763661"/>
    <lineage>
        <taxon>Bacteria</taxon>
        <taxon>Bacillati</taxon>
        <taxon>Bacillota</taxon>
        <taxon>Clostridia</taxon>
        <taxon>Eubacteriales</taxon>
        <taxon>Bianqueaceae</taxon>
        <taxon>Bianquea</taxon>
    </lineage>
</organism>
<evidence type="ECO:0000313" key="3">
    <source>
        <dbReference type="Proteomes" id="UP000657006"/>
    </source>
</evidence>
<comment type="caution">
    <text evidence="2">The sequence shown here is derived from an EMBL/GenBank/DDBJ whole genome shotgun (WGS) entry which is preliminary data.</text>
</comment>
<feature type="compositionally biased region" description="Basic residues" evidence="1">
    <location>
        <begin position="62"/>
        <end position="74"/>
    </location>
</feature>
<accession>A0A926DUL2</accession>
<reference evidence="2" key="1">
    <citation type="submission" date="2020-08" db="EMBL/GenBank/DDBJ databases">
        <title>Genome public.</title>
        <authorList>
            <person name="Liu C."/>
            <person name="Sun Q."/>
        </authorList>
    </citation>
    <scope>NUCLEOTIDE SEQUENCE</scope>
    <source>
        <strain evidence="2">NSJ-32</strain>
    </source>
</reference>
<dbReference type="EMBL" id="JACRSQ010000020">
    <property type="protein sequence ID" value="MBC8544376.1"/>
    <property type="molecule type" value="Genomic_DNA"/>
</dbReference>